<protein>
    <recommendedName>
        <fullName evidence="2">Serpin domain-containing protein</fullName>
    </recommendedName>
</protein>
<accession>A0ABP7FNX9</accession>
<dbReference type="SUPFAM" id="SSF56574">
    <property type="entry name" value="Serpins"/>
    <property type="match status" value="2"/>
</dbReference>
<evidence type="ECO:0000313" key="3">
    <source>
        <dbReference type="EMBL" id="GAA3742807.1"/>
    </source>
</evidence>
<dbReference type="Pfam" id="PF00079">
    <property type="entry name" value="Serpin"/>
    <property type="match status" value="2"/>
</dbReference>
<organism evidence="3 4">
    <name type="scientific">Streptomyces tremellae</name>
    <dbReference type="NCBI Taxonomy" id="1124239"/>
    <lineage>
        <taxon>Bacteria</taxon>
        <taxon>Bacillati</taxon>
        <taxon>Actinomycetota</taxon>
        <taxon>Actinomycetes</taxon>
        <taxon>Kitasatosporales</taxon>
        <taxon>Streptomycetaceae</taxon>
        <taxon>Streptomyces</taxon>
    </lineage>
</organism>
<dbReference type="PANTHER" id="PTHR11461:SF211">
    <property type="entry name" value="GH10112P-RELATED"/>
    <property type="match status" value="1"/>
</dbReference>
<evidence type="ECO:0000313" key="4">
    <source>
        <dbReference type="Proteomes" id="UP001499884"/>
    </source>
</evidence>
<dbReference type="InterPro" id="IPR023796">
    <property type="entry name" value="Serpin_dom"/>
</dbReference>
<dbReference type="Proteomes" id="UP001499884">
    <property type="component" value="Unassembled WGS sequence"/>
</dbReference>
<dbReference type="PANTHER" id="PTHR11461">
    <property type="entry name" value="SERINE PROTEASE INHIBITOR, SERPIN"/>
    <property type="match status" value="1"/>
</dbReference>
<dbReference type="InterPro" id="IPR042178">
    <property type="entry name" value="Serpin_sf_1"/>
</dbReference>
<dbReference type="EMBL" id="BAABEP010000035">
    <property type="protein sequence ID" value="GAA3742807.1"/>
    <property type="molecule type" value="Genomic_DNA"/>
</dbReference>
<name>A0ABP7FNX9_9ACTN</name>
<dbReference type="Gene3D" id="3.30.497.10">
    <property type="entry name" value="Antithrombin, subunit I, domain 2"/>
    <property type="match status" value="2"/>
</dbReference>
<evidence type="ECO:0000259" key="2">
    <source>
        <dbReference type="SMART" id="SM00093"/>
    </source>
</evidence>
<comment type="similarity">
    <text evidence="1">Belongs to the serpin family.</text>
</comment>
<comment type="caution">
    <text evidence="3">The sequence shown here is derived from an EMBL/GenBank/DDBJ whole genome shotgun (WGS) entry which is preliminary data.</text>
</comment>
<keyword evidence="4" id="KW-1185">Reference proteome</keyword>
<gene>
    <name evidence="3" type="ORF">GCM10023082_44570</name>
</gene>
<dbReference type="InterPro" id="IPR036186">
    <property type="entry name" value="Serpin_sf"/>
</dbReference>
<reference evidence="4" key="1">
    <citation type="journal article" date="2019" name="Int. J. Syst. Evol. Microbiol.">
        <title>The Global Catalogue of Microorganisms (GCM) 10K type strain sequencing project: providing services to taxonomists for standard genome sequencing and annotation.</title>
        <authorList>
            <consortium name="The Broad Institute Genomics Platform"/>
            <consortium name="The Broad Institute Genome Sequencing Center for Infectious Disease"/>
            <person name="Wu L."/>
            <person name="Ma J."/>
        </authorList>
    </citation>
    <scope>NUCLEOTIDE SEQUENCE [LARGE SCALE GENOMIC DNA]</scope>
    <source>
        <strain evidence="4">JCM 30846</strain>
    </source>
</reference>
<sequence length="403" mass="40617">MAREQKAAVAGVAALTARWARGLDAARDTVFSAAGAWPLLALLAETAEGPARGELESAVGAPAPDAAAAARELLAELPCAAGLNAALGLWTARSLPLRDAWLATLPRGSHAALTGDAAADRAALDAWAARQTGGLIDRMPVDVGPGVPMVLASALRLATRWEHPFTGGQARPSAAGPWAGQALPLLTRTTPGLGDAGVADTRHGPLTLLPVRGDNGIDVHLLVGPRGAGPGEVIGGAMDSLTGRCAVTPADALPYGPEAGPGLAKDVIESTRPAPGPVLRLDVPAFRLTAHHDLLRHAEVFGLASASDASRGHFPGISPAPLAVGSAAQAARAEFGAEGFEAAAVTAFGMRAGAASAARTRVPRVIATLDRPFGFAAVQRATGLCLATGWVAKAPSGTGRVED</sequence>
<dbReference type="InterPro" id="IPR000215">
    <property type="entry name" value="Serpin_fam"/>
</dbReference>
<dbReference type="RefSeq" id="WP_345650318.1">
    <property type="nucleotide sequence ID" value="NZ_BAABEP010000035.1"/>
</dbReference>
<evidence type="ECO:0000256" key="1">
    <source>
        <dbReference type="RuleBase" id="RU000411"/>
    </source>
</evidence>
<feature type="domain" description="Serpin" evidence="2">
    <location>
        <begin position="13"/>
        <end position="394"/>
    </location>
</feature>
<proteinExistence type="inferred from homology"/>
<dbReference type="SMART" id="SM00093">
    <property type="entry name" value="SERPIN"/>
    <property type="match status" value="1"/>
</dbReference>